<name>A0ABW7MR20_9FLAO</name>
<dbReference type="Proteomes" id="UP001610104">
    <property type="component" value="Unassembled WGS sequence"/>
</dbReference>
<sequence length="308" mass="35907">MKVFIIKLTIFFAICLSIITVVLVNYGGNVDYFYEKFTTPKAKSMIIADSRGFQGIQPSVIDNYFEGKGYDLPILNFGFTIAQAVIGPLYNKSIFKKLDTTSNNGIFIISITPDMIASRKNYDNKKGEFREADQPPHNMNFVDINPNYEYLIKNISFFHFKGMFRKSSTLHKDGWLEETNLPKSEAVYNEWSKNQIAMYLRDIDNYELSPLRIQSLDTLMKRLSNFGKVFLLRMPISKEFLGYEEYFYPEFDGIIDSLTKNQNIPYFNFTKIDKIYKTYDGHHLDKYSGKIFTKDLCDLIENSLKKQQ</sequence>
<gene>
    <name evidence="1" type="ORF">V8G56_10930</name>
</gene>
<keyword evidence="2" id="KW-1185">Reference proteome</keyword>
<evidence type="ECO:0000313" key="2">
    <source>
        <dbReference type="Proteomes" id="UP001610104"/>
    </source>
</evidence>
<comment type="caution">
    <text evidence="1">The sequence shown here is derived from an EMBL/GenBank/DDBJ whole genome shotgun (WGS) entry which is preliminary data.</text>
</comment>
<protein>
    <recommendedName>
        <fullName evidence="3">SGNH/GDSL hydrolase family protein</fullName>
    </recommendedName>
</protein>
<organism evidence="1 2">
    <name type="scientific">Gaetbulibacter aquiaggeris</name>
    <dbReference type="NCBI Taxonomy" id="1735373"/>
    <lineage>
        <taxon>Bacteria</taxon>
        <taxon>Pseudomonadati</taxon>
        <taxon>Bacteroidota</taxon>
        <taxon>Flavobacteriia</taxon>
        <taxon>Flavobacteriales</taxon>
        <taxon>Flavobacteriaceae</taxon>
        <taxon>Gaetbulibacter</taxon>
    </lineage>
</organism>
<evidence type="ECO:0000313" key="1">
    <source>
        <dbReference type="EMBL" id="MFH6769252.1"/>
    </source>
</evidence>
<dbReference type="RefSeq" id="WP_395438491.1">
    <property type="nucleotide sequence ID" value="NZ_JBAWKC010000003.1"/>
</dbReference>
<proteinExistence type="predicted"/>
<accession>A0ABW7MR20</accession>
<reference evidence="1 2" key="1">
    <citation type="submission" date="2024-02" db="EMBL/GenBank/DDBJ databases">
        <title>A Gaetbulibacter species isolated from tidal flats and genomic insights of their niches.</title>
        <authorList>
            <person name="Ye Y."/>
        </authorList>
    </citation>
    <scope>NUCLEOTIDE SEQUENCE [LARGE SCALE GENOMIC DNA]</scope>
    <source>
        <strain evidence="1 2">KEM-8</strain>
    </source>
</reference>
<evidence type="ECO:0008006" key="3">
    <source>
        <dbReference type="Google" id="ProtNLM"/>
    </source>
</evidence>
<dbReference type="EMBL" id="JBAWKC010000003">
    <property type="protein sequence ID" value="MFH6769252.1"/>
    <property type="molecule type" value="Genomic_DNA"/>
</dbReference>